<sequence length="475" mass="50402">MSSNQSRNPFSDLNGMGLSLAHIKVFFTAGMGFFTDAYDLFIIGAVLDVFSKTSIPGFDVATKVLGMPLSGFLGASAIFTAIIGQLLFGALADRFGRKSVYGIEATLMVIGALLSAVSPNLYWLIASRLVLGLGIGGDYPVSSVIMSEYANARDRGKLVALVFSTQGVGSLTAILVGALSALFLPPGLAWRVMLGVGAIPALSVIYLRRKVPETPRYALLVKRDKTEAERAAGLLGARISGAAASRSMPVMEFLRRYWLTLLATAGAWFLMDIAFYGSGVYSGPIVSSFIPISSSLPASVQIERLILEAGLPFIVGLPGYYLSVALMDRLGRKSIQLTGFAGMAILYLIVASIMEVSGTKIVGFLIPASYALSLYVLTFFFIDFGPNTTTFVVPAEVYPTRYRTTGHGISAAAGKAGAAISTLLFPSLELAIGIRGILMVYAVAAVLGLGLTLLLREPKQKDLETVSEEDIVPLA</sequence>
<dbReference type="GO" id="GO:0022857">
    <property type="term" value="F:transmembrane transporter activity"/>
    <property type="evidence" value="ECO:0007669"/>
    <property type="project" value="InterPro"/>
</dbReference>
<evidence type="ECO:0000259" key="6">
    <source>
        <dbReference type="PROSITE" id="PS50850"/>
    </source>
</evidence>
<proteinExistence type="predicted"/>
<evidence type="ECO:0000313" key="7">
    <source>
        <dbReference type="EMBL" id="GGP20932.1"/>
    </source>
</evidence>
<evidence type="ECO:0000256" key="5">
    <source>
        <dbReference type="SAM" id="Phobius"/>
    </source>
</evidence>
<dbReference type="InterPro" id="IPR005828">
    <property type="entry name" value="MFS_sugar_transport-like"/>
</dbReference>
<dbReference type="GO" id="GO:0016020">
    <property type="term" value="C:membrane"/>
    <property type="evidence" value="ECO:0007669"/>
    <property type="project" value="UniProtKB-SubCell"/>
</dbReference>
<name>A0A830GUI8_9CREN</name>
<dbReference type="RefSeq" id="WP_229657690.1">
    <property type="nucleotide sequence ID" value="NZ_BMNL01000002.1"/>
</dbReference>
<organism evidence="7 8">
    <name type="scientific">Thermocladium modestius</name>
    <dbReference type="NCBI Taxonomy" id="62609"/>
    <lineage>
        <taxon>Archaea</taxon>
        <taxon>Thermoproteota</taxon>
        <taxon>Thermoprotei</taxon>
        <taxon>Thermoproteales</taxon>
        <taxon>Thermoproteaceae</taxon>
        <taxon>Thermocladium</taxon>
    </lineage>
</organism>
<dbReference type="Proteomes" id="UP000610960">
    <property type="component" value="Unassembled WGS sequence"/>
</dbReference>
<dbReference type="PROSITE" id="PS00216">
    <property type="entry name" value="SUGAR_TRANSPORT_1"/>
    <property type="match status" value="1"/>
</dbReference>
<feature type="transmembrane region" description="Helical" evidence="5">
    <location>
        <begin position="257"/>
        <end position="275"/>
    </location>
</feature>
<feature type="transmembrane region" description="Helical" evidence="5">
    <location>
        <begin position="305"/>
        <end position="323"/>
    </location>
</feature>
<feature type="transmembrane region" description="Helical" evidence="5">
    <location>
        <begin position="361"/>
        <end position="382"/>
    </location>
</feature>
<evidence type="ECO:0000256" key="3">
    <source>
        <dbReference type="ARBA" id="ARBA00022989"/>
    </source>
</evidence>
<evidence type="ECO:0000256" key="1">
    <source>
        <dbReference type="ARBA" id="ARBA00004141"/>
    </source>
</evidence>
<dbReference type="InterPro" id="IPR020846">
    <property type="entry name" value="MFS_dom"/>
</dbReference>
<dbReference type="InterPro" id="IPR036259">
    <property type="entry name" value="MFS_trans_sf"/>
</dbReference>
<protein>
    <submittedName>
        <fullName evidence="7">MFS transporter</fullName>
    </submittedName>
</protein>
<dbReference type="SUPFAM" id="SSF103473">
    <property type="entry name" value="MFS general substrate transporter"/>
    <property type="match status" value="1"/>
</dbReference>
<evidence type="ECO:0000256" key="4">
    <source>
        <dbReference type="ARBA" id="ARBA00023136"/>
    </source>
</evidence>
<keyword evidence="3 5" id="KW-1133">Transmembrane helix</keyword>
<feature type="transmembrane region" description="Helical" evidence="5">
    <location>
        <begin position="335"/>
        <end position="354"/>
    </location>
</feature>
<dbReference type="Gene3D" id="1.20.1250.20">
    <property type="entry name" value="MFS general substrate transporter like domains"/>
    <property type="match status" value="1"/>
</dbReference>
<keyword evidence="8" id="KW-1185">Reference proteome</keyword>
<feature type="transmembrane region" description="Helical" evidence="5">
    <location>
        <begin position="158"/>
        <end position="182"/>
    </location>
</feature>
<evidence type="ECO:0000313" key="8">
    <source>
        <dbReference type="Proteomes" id="UP000610960"/>
    </source>
</evidence>
<reference evidence="7" key="2">
    <citation type="submission" date="2020-09" db="EMBL/GenBank/DDBJ databases">
        <authorList>
            <person name="Sun Q."/>
            <person name="Ohkuma M."/>
        </authorList>
    </citation>
    <scope>NUCLEOTIDE SEQUENCE</scope>
    <source>
        <strain evidence="7">JCM 10088</strain>
    </source>
</reference>
<feature type="transmembrane region" description="Helical" evidence="5">
    <location>
        <begin position="432"/>
        <end position="455"/>
    </location>
</feature>
<feature type="transmembrane region" description="Helical" evidence="5">
    <location>
        <begin position="67"/>
        <end position="88"/>
    </location>
</feature>
<feature type="transmembrane region" description="Helical" evidence="5">
    <location>
        <begin position="188"/>
        <end position="207"/>
    </location>
</feature>
<accession>A0A830GUI8</accession>
<comment type="caution">
    <text evidence="7">The sequence shown here is derived from an EMBL/GenBank/DDBJ whole genome shotgun (WGS) entry which is preliminary data.</text>
</comment>
<evidence type="ECO:0000256" key="2">
    <source>
        <dbReference type="ARBA" id="ARBA00022692"/>
    </source>
</evidence>
<feature type="transmembrane region" description="Helical" evidence="5">
    <location>
        <begin position="21"/>
        <end position="47"/>
    </location>
</feature>
<gene>
    <name evidence="7" type="ORF">GCM10007981_11000</name>
</gene>
<feature type="domain" description="Major facilitator superfamily (MFS) profile" evidence="6">
    <location>
        <begin position="25"/>
        <end position="460"/>
    </location>
</feature>
<keyword evidence="2 5" id="KW-0812">Transmembrane</keyword>
<dbReference type="PANTHER" id="PTHR24064">
    <property type="entry name" value="SOLUTE CARRIER FAMILY 22 MEMBER"/>
    <property type="match status" value="1"/>
</dbReference>
<dbReference type="Pfam" id="PF00083">
    <property type="entry name" value="Sugar_tr"/>
    <property type="match status" value="1"/>
</dbReference>
<feature type="transmembrane region" description="Helical" evidence="5">
    <location>
        <begin position="123"/>
        <end position="146"/>
    </location>
</feature>
<keyword evidence="4 5" id="KW-0472">Membrane</keyword>
<reference evidence="7" key="1">
    <citation type="journal article" date="2014" name="Int. J. Syst. Evol. Microbiol.">
        <title>Complete genome sequence of Corynebacterium casei LMG S-19264T (=DSM 44701T), isolated from a smear-ripened cheese.</title>
        <authorList>
            <consortium name="US DOE Joint Genome Institute (JGI-PGF)"/>
            <person name="Walter F."/>
            <person name="Albersmeier A."/>
            <person name="Kalinowski J."/>
            <person name="Ruckert C."/>
        </authorList>
    </citation>
    <scope>NUCLEOTIDE SEQUENCE</scope>
    <source>
        <strain evidence="7">JCM 10088</strain>
    </source>
</reference>
<comment type="subcellular location">
    <subcellularLocation>
        <location evidence="1">Membrane</location>
        <topology evidence="1">Multi-pass membrane protein</topology>
    </subcellularLocation>
</comment>
<feature type="transmembrane region" description="Helical" evidence="5">
    <location>
        <begin position="100"/>
        <end position="117"/>
    </location>
</feature>
<dbReference type="AlphaFoldDB" id="A0A830GUI8"/>
<dbReference type="InterPro" id="IPR005829">
    <property type="entry name" value="Sugar_transporter_CS"/>
</dbReference>
<dbReference type="PROSITE" id="PS50850">
    <property type="entry name" value="MFS"/>
    <property type="match status" value="1"/>
</dbReference>
<dbReference type="PROSITE" id="PS00217">
    <property type="entry name" value="SUGAR_TRANSPORT_2"/>
    <property type="match status" value="1"/>
</dbReference>
<dbReference type="EMBL" id="BMNL01000002">
    <property type="protein sequence ID" value="GGP20932.1"/>
    <property type="molecule type" value="Genomic_DNA"/>
</dbReference>